<comment type="caution">
    <text evidence="2">The sequence shown here is derived from an EMBL/GenBank/DDBJ whole genome shotgun (WGS) entry which is preliminary data.</text>
</comment>
<keyword evidence="3" id="KW-1185">Reference proteome</keyword>
<reference evidence="2 3" key="1">
    <citation type="journal article" date="2019" name="Int. J. Syst. Evol. Microbiol.">
        <title>The Global Catalogue of Microorganisms (GCM) 10K type strain sequencing project: providing services to taxonomists for standard genome sequencing and annotation.</title>
        <authorList>
            <consortium name="The Broad Institute Genomics Platform"/>
            <consortium name="The Broad Institute Genome Sequencing Center for Infectious Disease"/>
            <person name="Wu L."/>
            <person name="Ma J."/>
        </authorList>
    </citation>
    <scope>NUCLEOTIDE SEQUENCE [LARGE SCALE GENOMIC DNA]</scope>
    <source>
        <strain evidence="2 3">JCM 16327</strain>
    </source>
</reference>
<evidence type="ECO:0000313" key="3">
    <source>
        <dbReference type="Proteomes" id="UP001500194"/>
    </source>
</evidence>
<name>A0AAV3SYT0_9EURY</name>
<feature type="transmembrane region" description="Helical" evidence="1">
    <location>
        <begin position="59"/>
        <end position="78"/>
    </location>
</feature>
<feature type="transmembrane region" description="Helical" evidence="1">
    <location>
        <begin position="84"/>
        <end position="101"/>
    </location>
</feature>
<feature type="transmembrane region" description="Helical" evidence="1">
    <location>
        <begin position="20"/>
        <end position="47"/>
    </location>
</feature>
<dbReference type="EMBL" id="BAAADU010000002">
    <property type="protein sequence ID" value="GAA0645660.1"/>
    <property type="molecule type" value="Genomic_DNA"/>
</dbReference>
<keyword evidence="1" id="KW-1133">Transmembrane helix</keyword>
<sequence length="156" mass="16474">MSPPITRSWSFAALGVVGSVASVVFNLGVTVFLMGVVLVLGGILLAVAQRQGASPLIIVALRSGLFLGVAAVTFWRWVETGSEPLGLLTGVLVAIAVLLPLRIRNRTLAESLISASFGVLVVYGVLQQAWLLAAVSAIVTVVLARQTIQQRRERAE</sequence>
<organism evidence="2 3">
    <name type="scientific">Salarchaeum japonicum</name>
    <dbReference type="NCBI Taxonomy" id="555573"/>
    <lineage>
        <taxon>Archaea</taxon>
        <taxon>Methanobacteriati</taxon>
        <taxon>Methanobacteriota</taxon>
        <taxon>Stenosarchaea group</taxon>
        <taxon>Halobacteria</taxon>
        <taxon>Halobacteriales</taxon>
        <taxon>Halobacteriaceae</taxon>
    </lineage>
</organism>
<keyword evidence="1" id="KW-0472">Membrane</keyword>
<accession>A0AAV3SYT0</accession>
<proteinExistence type="predicted"/>
<protein>
    <submittedName>
        <fullName evidence="2">Uncharacterized protein</fullName>
    </submittedName>
</protein>
<gene>
    <name evidence="2" type="ORF">GCM10009019_04850</name>
</gene>
<evidence type="ECO:0000313" key="2">
    <source>
        <dbReference type="EMBL" id="GAA0645660.1"/>
    </source>
</evidence>
<dbReference type="Proteomes" id="UP001500194">
    <property type="component" value="Unassembled WGS sequence"/>
</dbReference>
<keyword evidence="1" id="KW-0812">Transmembrane</keyword>
<evidence type="ECO:0000256" key="1">
    <source>
        <dbReference type="SAM" id="Phobius"/>
    </source>
</evidence>
<dbReference type="GeneID" id="68572398"/>
<dbReference type="AlphaFoldDB" id="A0AAV3SYT0"/>
<dbReference type="RefSeq" id="WP_227261802.1">
    <property type="nucleotide sequence ID" value="NZ_BAAADU010000002.1"/>
</dbReference>